<evidence type="ECO:0000256" key="2">
    <source>
        <dbReference type="ARBA" id="ARBA00022603"/>
    </source>
</evidence>
<evidence type="ECO:0000259" key="7">
    <source>
        <dbReference type="Pfam" id="PF17827"/>
    </source>
</evidence>
<keyword evidence="9" id="KW-1185">Reference proteome</keyword>
<dbReference type="Pfam" id="PF17827">
    <property type="entry name" value="PrmC_N"/>
    <property type="match status" value="1"/>
</dbReference>
<dbReference type="PANTHER" id="PTHR18895">
    <property type="entry name" value="HEMK METHYLTRANSFERASE"/>
    <property type="match status" value="1"/>
</dbReference>
<dbReference type="eggNOG" id="COG2890">
    <property type="taxonomic scope" value="Bacteria"/>
</dbReference>
<evidence type="ECO:0000259" key="6">
    <source>
        <dbReference type="Pfam" id="PF05175"/>
    </source>
</evidence>
<dbReference type="InterPro" id="IPR007848">
    <property type="entry name" value="Small_mtfrase_dom"/>
</dbReference>
<evidence type="ECO:0000313" key="8">
    <source>
        <dbReference type="EMBL" id="KFJ08332.1"/>
    </source>
</evidence>
<dbReference type="InterPro" id="IPR040758">
    <property type="entry name" value="PrmC_N"/>
</dbReference>
<dbReference type="NCBIfam" id="TIGR00536">
    <property type="entry name" value="hemK_fam"/>
    <property type="match status" value="1"/>
</dbReference>
<dbReference type="AlphaFoldDB" id="A0A087EKN1"/>
<dbReference type="InterPro" id="IPR002052">
    <property type="entry name" value="DNA_methylase_N6_adenine_CS"/>
</dbReference>
<dbReference type="OrthoDB" id="9800643at2"/>
<evidence type="ECO:0000256" key="5">
    <source>
        <dbReference type="ARBA" id="ARBA00048391"/>
    </source>
</evidence>
<dbReference type="GO" id="GO:0032259">
    <property type="term" value="P:methylation"/>
    <property type="evidence" value="ECO:0007669"/>
    <property type="project" value="UniProtKB-KW"/>
</dbReference>
<dbReference type="SUPFAM" id="SSF53335">
    <property type="entry name" value="S-adenosyl-L-methionine-dependent methyltransferases"/>
    <property type="match status" value="1"/>
</dbReference>
<dbReference type="GO" id="GO:0003676">
    <property type="term" value="F:nucleic acid binding"/>
    <property type="evidence" value="ECO:0007669"/>
    <property type="project" value="InterPro"/>
</dbReference>
<dbReference type="InterPro" id="IPR019874">
    <property type="entry name" value="RF_methyltr_PrmC"/>
</dbReference>
<dbReference type="PROSITE" id="PS00092">
    <property type="entry name" value="N6_MTASE"/>
    <property type="match status" value="1"/>
</dbReference>
<dbReference type="STRING" id="356829.BITS_0846"/>
<dbReference type="InterPro" id="IPR029063">
    <property type="entry name" value="SAM-dependent_MTases_sf"/>
</dbReference>
<dbReference type="Proteomes" id="UP000029080">
    <property type="component" value="Unassembled WGS sequence"/>
</dbReference>
<dbReference type="CDD" id="cd02440">
    <property type="entry name" value="AdoMet_MTases"/>
    <property type="match status" value="1"/>
</dbReference>
<dbReference type="NCBIfam" id="TIGR03534">
    <property type="entry name" value="RF_mod_PrmC"/>
    <property type="match status" value="1"/>
</dbReference>
<feature type="domain" description="Release factor glutamine methyltransferase N-terminal" evidence="7">
    <location>
        <begin position="95"/>
        <end position="122"/>
    </location>
</feature>
<keyword evidence="3 8" id="KW-0808">Transferase</keyword>
<evidence type="ECO:0000256" key="1">
    <source>
        <dbReference type="ARBA" id="ARBA00012771"/>
    </source>
</evidence>
<keyword evidence="2 8" id="KW-0489">Methyltransferase</keyword>
<evidence type="ECO:0000256" key="4">
    <source>
        <dbReference type="ARBA" id="ARBA00022691"/>
    </source>
</evidence>
<evidence type="ECO:0000313" key="9">
    <source>
        <dbReference type="Proteomes" id="UP000029080"/>
    </source>
</evidence>
<dbReference type="Gene3D" id="1.10.8.10">
    <property type="entry name" value="DNA helicase RuvA subunit, C-terminal domain"/>
    <property type="match status" value="1"/>
</dbReference>
<protein>
    <recommendedName>
        <fullName evidence="1">peptide chain release factor N(5)-glutamine methyltransferase</fullName>
        <ecNumber evidence="1">2.1.1.297</ecNumber>
    </recommendedName>
</protein>
<dbReference type="InterPro" id="IPR004556">
    <property type="entry name" value="HemK-like"/>
</dbReference>
<name>A0A087EKN1_9BIFI</name>
<dbReference type="EC" id="2.1.1.297" evidence="1"/>
<dbReference type="InterPro" id="IPR050320">
    <property type="entry name" value="N5-glutamine_MTase"/>
</dbReference>
<feature type="domain" description="Methyltransferase small" evidence="6">
    <location>
        <begin position="156"/>
        <end position="253"/>
    </location>
</feature>
<dbReference type="RefSeq" id="WP_026641805.1">
    <property type="nucleotide sequence ID" value="NZ_JGZU01000002.1"/>
</dbReference>
<dbReference type="EMBL" id="JGZU01000002">
    <property type="protein sequence ID" value="KFJ08332.1"/>
    <property type="molecule type" value="Genomic_DNA"/>
</dbReference>
<keyword evidence="4" id="KW-0949">S-adenosyl-L-methionine</keyword>
<dbReference type="PANTHER" id="PTHR18895:SF74">
    <property type="entry name" value="MTRF1L RELEASE FACTOR GLUTAMINE METHYLTRANSFERASE"/>
    <property type="match status" value="1"/>
</dbReference>
<comment type="caution">
    <text evidence="8">The sequence shown here is derived from an EMBL/GenBank/DDBJ whole genome shotgun (WGS) entry which is preliminary data.</text>
</comment>
<evidence type="ECO:0000256" key="3">
    <source>
        <dbReference type="ARBA" id="ARBA00022679"/>
    </source>
</evidence>
<accession>A0A087EKN1</accession>
<dbReference type="GO" id="GO:0102559">
    <property type="term" value="F:peptide chain release factor N(5)-glutamine methyltransferase activity"/>
    <property type="evidence" value="ECO:0007669"/>
    <property type="project" value="UniProtKB-EC"/>
</dbReference>
<proteinExistence type="predicted"/>
<gene>
    <name evidence="8" type="ORF">BITS_0846</name>
</gene>
<dbReference type="Pfam" id="PF05175">
    <property type="entry name" value="MTS"/>
    <property type="match status" value="1"/>
</dbReference>
<dbReference type="Gene3D" id="3.40.50.150">
    <property type="entry name" value="Vaccinia Virus protein VP39"/>
    <property type="match status" value="1"/>
</dbReference>
<reference evidence="8 9" key="1">
    <citation type="submission" date="2014-03" db="EMBL/GenBank/DDBJ databases">
        <title>Genomics of Bifidobacteria.</title>
        <authorList>
            <person name="Ventura M."/>
            <person name="Milani C."/>
            <person name="Lugli G.A."/>
        </authorList>
    </citation>
    <scope>NUCLEOTIDE SEQUENCE [LARGE SCALE GENOMIC DNA]</scope>
    <source>
        <strain evidence="8 9">JCM 13495</strain>
    </source>
</reference>
<sequence>MTDVTVHEVLRKAASTLREVGVPTPEHDVALLLAEASGATLGDIRKAELLGESLTYVVSTAESHTAKADLQSSGMLALAASEIEDVSVQKERLLRLSVQALDKFSSMITRRATREPLQYIVGHAPFRYLDLQVGPGVFIPRQETETVVQAGLDWLESQQIVHPRVVDLCAGSGAIGLAVLTEVPGSEVWAVEYSQQALLWTERNHKKVEIDYPQCIGAYHLVYGDATDPETLQELDGTVDLVISNPPYVPESEVPEQLEVRDFDPDMALYGGSADGLVIPQRIIVRAASLLRDGGLLVMEHDISQGSALVAHAIEYGFEEARTELDWTGRPRFLVAQRSR</sequence>
<organism evidence="8 9">
    <name type="scientific">Bifidobacterium tsurumiense</name>
    <dbReference type="NCBI Taxonomy" id="356829"/>
    <lineage>
        <taxon>Bacteria</taxon>
        <taxon>Bacillati</taxon>
        <taxon>Actinomycetota</taxon>
        <taxon>Actinomycetes</taxon>
        <taxon>Bifidobacteriales</taxon>
        <taxon>Bifidobacteriaceae</taxon>
        <taxon>Bifidobacterium</taxon>
    </lineage>
</organism>
<comment type="catalytic activity">
    <reaction evidence="5">
        <text>L-glutaminyl-[peptide chain release factor] + S-adenosyl-L-methionine = N(5)-methyl-L-glutaminyl-[peptide chain release factor] + S-adenosyl-L-homocysteine + H(+)</text>
        <dbReference type="Rhea" id="RHEA:42896"/>
        <dbReference type="Rhea" id="RHEA-COMP:10271"/>
        <dbReference type="Rhea" id="RHEA-COMP:10272"/>
        <dbReference type="ChEBI" id="CHEBI:15378"/>
        <dbReference type="ChEBI" id="CHEBI:30011"/>
        <dbReference type="ChEBI" id="CHEBI:57856"/>
        <dbReference type="ChEBI" id="CHEBI:59789"/>
        <dbReference type="ChEBI" id="CHEBI:61891"/>
        <dbReference type="EC" id="2.1.1.297"/>
    </reaction>
</comment>